<name>A0A8C3XP03_CHESE</name>
<proteinExistence type="predicted"/>
<sequence length="97" mass="10211">MAGGQAVELWAGMGICSPWSRVARDSRGLSLQEACLDGCAGKLVHSNHRLMGAYMQLMPSIVQRRISDYEAAAAQAVPGSGPKEVPAACEGALLRAR</sequence>
<dbReference type="InterPro" id="IPR035427">
    <property type="entry name" value="Tim10-like_dom_sf"/>
</dbReference>
<dbReference type="Proteomes" id="UP000694403">
    <property type="component" value="Unplaced"/>
</dbReference>
<accession>A0A8C3XP03</accession>
<dbReference type="Ensembl" id="ENSCSRT00000014028.1">
    <property type="protein sequence ID" value="ENSCSRP00000013476.1"/>
    <property type="gene ID" value="ENSCSRG00000010235.1"/>
</dbReference>
<evidence type="ECO:0000313" key="1">
    <source>
        <dbReference type="Ensembl" id="ENSCSRP00000013476.1"/>
    </source>
</evidence>
<organism evidence="1 2">
    <name type="scientific">Chelydra serpentina</name>
    <name type="common">Snapping turtle</name>
    <name type="synonym">Testudo serpentina</name>
    <dbReference type="NCBI Taxonomy" id="8475"/>
    <lineage>
        <taxon>Eukaryota</taxon>
        <taxon>Metazoa</taxon>
        <taxon>Chordata</taxon>
        <taxon>Craniata</taxon>
        <taxon>Vertebrata</taxon>
        <taxon>Euteleostomi</taxon>
        <taxon>Archelosauria</taxon>
        <taxon>Testudinata</taxon>
        <taxon>Testudines</taxon>
        <taxon>Cryptodira</taxon>
        <taxon>Durocryptodira</taxon>
        <taxon>Americhelydia</taxon>
        <taxon>Chelydroidea</taxon>
        <taxon>Chelydridae</taxon>
        <taxon>Chelydra</taxon>
    </lineage>
</organism>
<evidence type="ECO:0008006" key="3">
    <source>
        <dbReference type="Google" id="ProtNLM"/>
    </source>
</evidence>
<reference evidence="1" key="2">
    <citation type="submission" date="2025-09" db="UniProtKB">
        <authorList>
            <consortium name="Ensembl"/>
        </authorList>
    </citation>
    <scope>IDENTIFICATION</scope>
</reference>
<keyword evidence="2" id="KW-1185">Reference proteome</keyword>
<evidence type="ECO:0000313" key="2">
    <source>
        <dbReference type="Proteomes" id="UP000694403"/>
    </source>
</evidence>
<reference evidence="1" key="1">
    <citation type="submission" date="2025-08" db="UniProtKB">
        <authorList>
            <consortium name="Ensembl"/>
        </authorList>
    </citation>
    <scope>IDENTIFICATION</scope>
</reference>
<dbReference type="AlphaFoldDB" id="A0A8C3XP03"/>
<protein>
    <recommendedName>
        <fullName evidence="3">Mitochondrial import inner membrane translocase subunit Tim10 B</fullName>
    </recommendedName>
</protein>
<dbReference type="SUPFAM" id="SSF144122">
    <property type="entry name" value="Tim10-like"/>
    <property type="match status" value="1"/>
</dbReference>